<accession>A0ABC8S4D3</accession>
<gene>
    <name evidence="1" type="ORF">ILEXP_LOCUS18817</name>
</gene>
<evidence type="ECO:0000313" key="2">
    <source>
        <dbReference type="Proteomes" id="UP001642360"/>
    </source>
</evidence>
<dbReference type="Proteomes" id="UP001642360">
    <property type="component" value="Unassembled WGS sequence"/>
</dbReference>
<dbReference type="PANTHER" id="PTHR34201:SF6">
    <property type="entry name" value="GLYCINE-RICH PROTEIN"/>
    <property type="match status" value="1"/>
</dbReference>
<reference evidence="1 2" key="1">
    <citation type="submission" date="2024-02" db="EMBL/GenBank/DDBJ databases">
        <authorList>
            <person name="Vignale AGUSTIN F."/>
            <person name="Sosa J E."/>
            <person name="Modenutti C."/>
        </authorList>
    </citation>
    <scope>NUCLEOTIDE SEQUENCE [LARGE SCALE GENOMIC DNA]</scope>
</reference>
<evidence type="ECO:0000313" key="1">
    <source>
        <dbReference type="EMBL" id="CAK9150660.1"/>
    </source>
</evidence>
<name>A0ABC8S4D3_9AQUA</name>
<dbReference type="InterPro" id="IPR053288">
    <property type="entry name" value="TGD_Bridge_Protein"/>
</dbReference>
<dbReference type="PANTHER" id="PTHR34201">
    <property type="entry name" value="GLYCINE-RICH PROTEIN"/>
    <property type="match status" value="1"/>
</dbReference>
<organism evidence="1 2">
    <name type="scientific">Ilex paraguariensis</name>
    <name type="common">yerba mate</name>
    <dbReference type="NCBI Taxonomy" id="185542"/>
    <lineage>
        <taxon>Eukaryota</taxon>
        <taxon>Viridiplantae</taxon>
        <taxon>Streptophyta</taxon>
        <taxon>Embryophyta</taxon>
        <taxon>Tracheophyta</taxon>
        <taxon>Spermatophyta</taxon>
        <taxon>Magnoliopsida</taxon>
        <taxon>eudicotyledons</taxon>
        <taxon>Gunneridae</taxon>
        <taxon>Pentapetalae</taxon>
        <taxon>asterids</taxon>
        <taxon>campanulids</taxon>
        <taxon>Aquifoliales</taxon>
        <taxon>Aquifoliaceae</taxon>
        <taxon>Ilex</taxon>
    </lineage>
</organism>
<comment type="caution">
    <text evidence="1">The sequence shown here is derived from an EMBL/GenBank/DDBJ whole genome shotgun (WGS) entry which is preliminary data.</text>
</comment>
<evidence type="ECO:0008006" key="3">
    <source>
        <dbReference type="Google" id="ProtNLM"/>
    </source>
</evidence>
<protein>
    <recommendedName>
        <fullName evidence="3">Glycine-rich protein</fullName>
    </recommendedName>
</protein>
<sequence>MTKPNYINGVRKTQSNPFWEWKGINGKKRMNGDKGLSVTGFLQENGRKMEEAVLGPGGGAGVGCGIGVGLGLVGGVGYGGWPWNQLRMVFGVGMGCGVGVGFGYGQGLGLGFSLDTLRSHLSNSKPKSDSKDWFIIHH</sequence>
<dbReference type="AlphaFoldDB" id="A0ABC8S4D3"/>
<proteinExistence type="predicted"/>
<keyword evidence="2" id="KW-1185">Reference proteome</keyword>
<dbReference type="EMBL" id="CAUOFW020002058">
    <property type="protein sequence ID" value="CAK9150660.1"/>
    <property type="molecule type" value="Genomic_DNA"/>
</dbReference>